<feature type="non-terminal residue" evidence="4">
    <location>
        <position position="191"/>
    </location>
</feature>
<feature type="signal peptide" evidence="3">
    <location>
        <begin position="1"/>
        <end position="17"/>
    </location>
</feature>
<organism evidence="4">
    <name type="scientific">Pectinophora gossypiella</name>
    <name type="common">Cotton pink bollworm</name>
    <name type="synonym">Depressaria gossypiella</name>
    <dbReference type="NCBI Taxonomy" id="13191"/>
    <lineage>
        <taxon>Eukaryota</taxon>
        <taxon>Metazoa</taxon>
        <taxon>Ecdysozoa</taxon>
        <taxon>Arthropoda</taxon>
        <taxon>Hexapoda</taxon>
        <taxon>Insecta</taxon>
        <taxon>Pterygota</taxon>
        <taxon>Neoptera</taxon>
        <taxon>Endopterygota</taxon>
        <taxon>Lepidoptera</taxon>
        <taxon>Glossata</taxon>
        <taxon>Ditrysia</taxon>
        <taxon>Gelechioidea</taxon>
        <taxon>Gelechiidae</taxon>
        <taxon>Apatetrinae</taxon>
        <taxon>Pectinophora</taxon>
    </lineage>
</organism>
<name>A0A1E1WQ84_PECGO</name>
<accession>A0A1E1WQ84</accession>
<proteinExistence type="predicted"/>
<keyword evidence="2" id="KW-1133">Transmembrane helix</keyword>
<evidence type="ECO:0000256" key="1">
    <source>
        <dbReference type="SAM" id="MobiDB-lite"/>
    </source>
</evidence>
<reference evidence="4" key="1">
    <citation type="submission" date="2015-09" db="EMBL/GenBank/DDBJ databases">
        <title>De novo assembly of Pectinophora gossypiella (Pink Bollworm) gut transcriptome.</title>
        <authorList>
            <person name="Tassone E.E."/>
        </authorList>
    </citation>
    <scope>NUCLEOTIDE SEQUENCE</scope>
</reference>
<evidence type="ECO:0000256" key="2">
    <source>
        <dbReference type="SAM" id="Phobius"/>
    </source>
</evidence>
<keyword evidence="3" id="KW-0732">Signal</keyword>
<protein>
    <recommendedName>
        <fullName evidence="5">TNFR-Cys domain-containing protein</fullName>
    </recommendedName>
</protein>
<feature type="transmembrane region" description="Helical" evidence="2">
    <location>
        <begin position="98"/>
        <end position="123"/>
    </location>
</feature>
<sequence length="191" mass="20320">MMLWALVVLAVCAGARAQPAACVDDSQCSSGYYCVTDLHACHECLQCRDLNREDPKPSVSCIRSVVECGPCMKGLVLDRGGEGASCTEPSAEGEELPIYVWAVVAILVLACALVAFGAIIFILRRTDTFKVLACTRTSVQAPVSNGVPPSAPPPYNYSAEYAPVRPSSPHDLPAVYPEDPSLPLVKRAPTP</sequence>
<evidence type="ECO:0008006" key="5">
    <source>
        <dbReference type="Google" id="ProtNLM"/>
    </source>
</evidence>
<dbReference type="AlphaFoldDB" id="A0A1E1WQ84"/>
<keyword evidence="2" id="KW-0812">Transmembrane</keyword>
<feature type="chain" id="PRO_5009115648" description="TNFR-Cys domain-containing protein" evidence="3">
    <location>
        <begin position="18"/>
        <end position="191"/>
    </location>
</feature>
<evidence type="ECO:0000256" key="3">
    <source>
        <dbReference type="SAM" id="SignalP"/>
    </source>
</evidence>
<dbReference type="EMBL" id="GDQN01002048">
    <property type="protein sequence ID" value="JAT89006.1"/>
    <property type="molecule type" value="Transcribed_RNA"/>
</dbReference>
<gene>
    <name evidence="4" type="ORF">g.6453</name>
</gene>
<evidence type="ECO:0000313" key="4">
    <source>
        <dbReference type="EMBL" id="JAT89006.1"/>
    </source>
</evidence>
<dbReference type="OrthoDB" id="6368224at2759"/>
<feature type="region of interest" description="Disordered" evidence="1">
    <location>
        <begin position="163"/>
        <end position="191"/>
    </location>
</feature>
<keyword evidence="2" id="KW-0472">Membrane</keyword>